<dbReference type="AlphaFoldDB" id="A0A423Y436"/>
<dbReference type="RefSeq" id="WP_123947637.1">
    <property type="nucleotide sequence ID" value="NZ_PQJL01000001.1"/>
</dbReference>
<evidence type="ECO:0000313" key="3">
    <source>
        <dbReference type="Proteomes" id="UP000285793"/>
    </source>
</evidence>
<sequence length="189" mass="20508">MANVNSNTPARPENEGHNLNLNAPATPMPPSAHSRMLSLHTLCEGPITAEMDFFTLATLCEETVSELIECKDATLFLALAGRLALMLESLAAALDRPVPAHLFASLTADTLPSEVPFCIGSDAQMLSRYCKALNMALISRAHPPEMAETLTGLLFDLVNHLVEFVRAPCFVRTGEGYEDWAGQHVMSLN</sequence>
<feature type="region of interest" description="Disordered" evidence="1">
    <location>
        <begin position="1"/>
        <end position="32"/>
    </location>
</feature>
<name>A0A423Y436_9ENTR</name>
<evidence type="ECO:0000256" key="1">
    <source>
        <dbReference type="SAM" id="MobiDB-lite"/>
    </source>
</evidence>
<proteinExistence type="predicted"/>
<accession>A0A423Y436</accession>
<protein>
    <submittedName>
        <fullName evidence="2">Uncharacterized protein</fullName>
    </submittedName>
</protein>
<gene>
    <name evidence="2" type="ORF">C3E80_00165</name>
</gene>
<organism evidence="2 3">
    <name type="scientific">Cronobacter malonaticus</name>
    <dbReference type="NCBI Taxonomy" id="413503"/>
    <lineage>
        <taxon>Bacteria</taxon>
        <taxon>Pseudomonadati</taxon>
        <taxon>Pseudomonadota</taxon>
        <taxon>Gammaproteobacteria</taxon>
        <taxon>Enterobacterales</taxon>
        <taxon>Enterobacteriaceae</taxon>
        <taxon>Cronobacter</taxon>
    </lineage>
</organism>
<dbReference type="Proteomes" id="UP000285793">
    <property type="component" value="Unassembled WGS sequence"/>
</dbReference>
<dbReference type="EMBL" id="PQJL01000001">
    <property type="protein sequence ID" value="ROW64626.1"/>
    <property type="molecule type" value="Genomic_DNA"/>
</dbReference>
<evidence type="ECO:0000313" key="2">
    <source>
        <dbReference type="EMBL" id="ROW64626.1"/>
    </source>
</evidence>
<reference evidence="2 3" key="1">
    <citation type="journal article" date="2018" name="Front. Microbiol.">
        <title>An Investigation of an Acute Gastroenteritis Outbreak: Cronobacter sakazakii, a Potential Cause of Food-Borne Illness.</title>
        <authorList>
            <person name="Yong W."/>
            <person name="Guo B."/>
            <person name="Shi X."/>
            <person name="Cheng T."/>
            <person name="Chen M."/>
            <person name="Jiang X."/>
            <person name="Ye Y."/>
            <person name="Wang J."/>
            <person name="Xie G."/>
            <person name="Ding J."/>
        </authorList>
    </citation>
    <scope>NUCLEOTIDE SEQUENCE [LARGE SCALE GENOMIC DNA]</scope>
    <source>
        <strain evidence="2 3">S1</strain>
    </source>
</reference>
<comment type="caution">
    <text evidence="2">The sequence shown here is derived from an EMBL/GenBank/DDBJ whole genome shotgun (WGS) entry which is preliminary data.</text>
</comment>